<evidence type="ECO:0000313" key="5">
    <source>
        <dbReference type="EMBL" id="SUZ73437.1"/>
    </source>
</evidence>
<dbReference type="EMBL" id="UINC01001179">
    <property type="protein sequence ID" value="SUZ73437.1"/>
    <property type="molecule type" value="Genomic_DNA"/>
</dbReference>
<evidence type="ECO:0000259" key="4">
    <source>
        <dbReference type="Pfam" id="PF00881"/>
    </source>
</evidence>
<dbReference type="PANTHER" id="PTHR23026:SF90">
    <property type="entry name" value="IODOTYROSINE DEIODINASE 1"/>
    <property type="match status" value="1"/>
</dbReference>
<feature type="domain" description="Nitroreductase" evidence="4">
    <location>
        <begin position="13"/>
        <end position="195"/>
    </location>
</feature>
<dbReference type="InterPro" id="IPR050627">
    <property type="entry name" value="Nitroreductase/BluB"/>
</dbReference>
<gene>
    <name evidence="5" type="ORF">METZ01_LOCUS26291</name>
</gene>
<dbReference type="GO" id="GO:0016491">
    <property type="term" value="F:oxidoreductase activity"/>
    <property type="evidence" value="ECO:0007669"/>
    <property type="project" value="UniProtKB-KW"/>
</dbReference>
<protein>
    <recommendedName>
        <fullName evidence="4">Nitroreductase domain-containing protein</fullName>
    </recommendedName>
</protein>
<keyword evidence="3" id="KW-0560">Oxidoreductase</keyword>
<evidence type="ECO:0000256" key="2">
    <source>
        <dbReference type="ARBA" id="ARBA00022643"/>
    </source>
</evidence>
<organism evidence="5">
    <name type="scientific">marine metagenome</name>
    <dbReference type="NCBI Taxonomy" id="408172"/>
    <lineage>
        <taxon>unclassified sequences</taxon>
        <taxon>metagenomes</taxon>
        <taxon>ecological metagenomes</taxon>
    </lineage>
</organism>
<dbReference type="InterPro" id="IPR000415">
    <property type="entry name" value="Nitroreductase-like"/>
</dbReference>
<dbReference type="Pfam" id="PF00881">
    <property type="entry name" value="Nitroreductase"/>
    <property type="match status" value="1"/>
</dbReference>
<dbReference type="PANTHER" id="PTHR23026">
    <property type="entry name" value="NADPH NITROREDUCTASE"/>
    <property type="match status" value="1"/>
</dbReference>
<evidence type="ECO:0000256" key="1">
    <source>
        <dbReference type="ARBA" id="ARBA00022630"/>
    </source>
</evidence>
<keyword evidence="2" id="KW-0288">FMN</keyword>
<dbReference type="InterPro" id="IPR029479">
    <property type="entry name" value="Nitroreductase"/>
</dbReference>
<sequence>MDFLEVARTTFAAREFTDDPVPDDVLYRIFDTARFAPSGGNRQGWKVIAVRDPKVKQRLGELCWPAMRVAAAQMRAGEVYWQSVTTTAVDISEAASDESLPIAIPMFEHLEDVPVVCVVAVDLNVVASMDQYLDRVGVVSGASIYPMAWNALMAARNEGFGGTLTTLLASQEPAVQELLGLESYEAVAAMLTIGRPPKQLSKLSRKPVEEFVFVDHADGEPLTA</sequence>
<name>A0A381Q5T1_9ZZZZ</name>
<dbReference type="AlphaFoldDB" id="A0A381Q5T1"/>
<evidence type="ECO:0000256" key="3">
    <source>
        <dbReference type="ARBA" id="ARBA00023002"/>
    </source>
</evidence>
<reference evidence="5" key="1">
    <citation type="submission" date="2018-05" db="EMBL/GenBank/DDBJ databases">
        <authorList>
            <person name="Lanie J.A."/>
            <person name="Ng W.-L."/>
            <person name="Kazmierczak K.M."/>
            <person name="Andrzejewski T.M."/>
            <person name="Davidsen T.M."/>
            <person name="Wayne K.J."/>
            <person name="Tettelin H."/>
            <person name="Glass J.I."/>
            <person name="Rusch D."/>
            <person name="Podicherti R."/>
            <person name="Tsui H.-C.T."/>
            <person name="Winkler M.E."/>
        </authorList>
    </citation>
    <scope>NUCLEOTIDE SEQUENCE</scope>
</reference>
<keyword evidence="1" id="KW-0285">Flavoprotein</keyword>
<proteinExistence type="predicted"/>
<dbReference type="SUPFAM" id="SSF55469">
    <property type="entry name" value="FMN-dependent nitroreductase-like"/>
    <property type="match status" value="1"/>
</dbReference>
<accession>A0A381Q5T1</accession>
<dbReference type="Gene3D" id="3.40.109.10">
    <property type="entry name" value="NADH Oxidase"/>
    <property type="match status" value="1"/>
</dbReference>